<reference evidence="4" key="2">
    <citation type="journal article" date="2021" name="PeerJ">
        <title>Extensive microbial diversity within the chicken gut microbiome revealed by metagenomics and culture.</title>
        <authorList>
            <person name="Gilroy R."/>
            <person name="Ravi A."/>
            <person name="Getino M."/>
            <person name="Pursley I."/>
            <person name="Horton D.L."/>
            <person name="Alikhan N.F."/>
            <person name="Baker D."/>
            <person name="Gharbi K."/>
            <person name="Hall N."/>
            <person name="Watson M."/>
            <person name="Adriaenssens E.M."/>
            <person name="Foster-Nyarko E."/>
            <person name="Jarju S."/>
            <person name="Secka A."/>
            <person name="Antonio M."/>
            <person name="Oren A."/>
            <person name="Chaudhuri R.R."/>
            <person name="La Ragione R."/>
            <person name="Hildebrand F."/>
            <person name="Pallen M.J."/>
        </authorList>
    </citation>
    <scope>NUCLEOTIDE SEQUENCE</scope>
    <source>
        <strain evidence="4">2478</strain>
    </source>
</reference>
<dbReference type="GO" id="GO:0003700">
    <property type="term" value="F:DNA-binding transcription factor activity"/>
    <property type="evidence" value="ECO:0007669"/>
    <property type="project" value="InterPro"/>
</dbReference>
<accession>A0A9D9IW34</accession>
<dbReference type="AlphaFoldDB" id="A0A9D9IW34"/>
<dbReference type="Gene3D" id="1.10.10.60">
    <property type="entry name" value="Homeodomain-like"/>
    <property type="match status" value="2"/>
</dbReference>
<evidence type="ECO:0000313" key="5">
    <source>
        <dbReference type="Proteomes" id="UP000823771"/>
    </source>
</evidence>
<dbReference type="SMART" id="SM00342">
    <property type="entry name" value="HTH_ARAC"/>
    <property type="match status" value="1"/>
</dbReference>
<organism evidence="4 5">
    <name type="scientific">Candidatus Cryptobacteroides excrementipullorum</name>
    <dbReference type="NCBI Taxonomy" id="2840761"/>
    <lineage>
        <taxon>Bacteria</taxon>
        <taxon>Pseudomonadati</taxon>
        <taxon>Bacteroidota</taxon>
        <taxon>Bacteroidia</taxon>
        <taxon>Bacteroidales</taxon>
        <taxon>Candidatus Cryptobacteroides</taxon>
    </lineage>
</organism>
<reference evidence="4" key="1">
    <citation type="submission" date="2020-10" db="EMBL/GenBank/DDBJ databases">
        <authorList>
            <person name="Gilroy R."/>
        </authorList>
    </citation>
    <scope>NUCLEOTIDE SEQUENCE</scope>
    <source>
        <strain evidence="4">2478</strain>
    </source>
</reference>
<evidence type="ECO:0000313" key="4">
    <source>
        <dbReference type="EMBL" id="MBO8479241.1"/>
    </source>
</evidence>
<dbReference type="EMBL" id="JADILZ010000099">
    <property type="protein sequence ID" value="MBO8479241.1"/>
    <property type="molecule type" value="Genomic_DNA"/>
</dbReference>
<keyword evidence="2" id="KW-0812">Transmembrane</keyword>
<dbReference type="GO" id="GO:0043565">
    <property type="term" value="F:sequence-specific DNA binding"/>
    <property type="evidence" value="ECO:0007669"/>
    <property type="project" value="InterPro"/>
</dbReference>
<dbReference type="Pfam" id="PF12833">
    <property type="entry name" value="HTH_18"/>
    <property type="match status" value="1"/>
</dbReference>
<evidence type="ECO:0000256" key="1">
    <source>
        <dbReference type="ARBA" id="ARBA00023125"/>
    </source>
</evidence>
<evidence type="ECO:0000256" key="2">
    <source>
        <dbReference type="SAM" id="Phobius"/>
    </source>
</evidence>
<proteinExistence type="predicted"/>
<evidence type="ECO:0000259" key="3">
    <source>
        <dbReference type="PROSITE" id="PS01124"/>
    </source>
</evidence>
<keyword evidence="2" id="KW-0472">Membrane</keyword>
<comment type="caution">
    <text evidence="4">The sequence shown here is derived from an EMBL/GenBank/DDBJ whole genome shotgun (WGS) entry which is preliminary data.</text>
</comment>
<feature type="domain" description="HTH araC/xylS-type" evidence="3">
    <location>
        <begin position="214"/>
        <end position="316"/>
    </location>
</feature>
<gene>
    <name evidence="4" type="ORF">IAB80_10200</name>
</gene>
<feature type="transmembrane region" description="Helical" evidence="2">
    <location>
        <begin position="158"/>
        <end position="177"/>
    </location>
</feature>
<dbReference type="InterPro" id="IPR018060">
    <property type="entry name" value="HTH_AraC"/>
</dbReference>
<dbReference type="PANTHER" id="PTHR43280">
    <property type="entry name" value="ARAC-FAMILY TRANSCRIPTIONAL REGULATOR"/>
    <property type="match status" value="1"/>
</dbReference>
<dbReference type="Proteomes" id="UP000823771">
    <property type="component" value="Unassembled WGS sequence"/>
</dbReference>
<sequence length="330" mass="36556">MTNFYSVPKTAKRKARICRRKALLVISALCAVAMVISDVVSVPLHSLTPVSDMVAPAMVILMNPHGAGTCYRNTGIFPFLAAGIALSVSAVRVVSAICHFHGGIAFVYCTVPAVLSILMFLFILMTRNEDRRLLPSVWLSAAFVLLVASLYGRASRLGLYYIVFLASSALVFYAAVLSTGVRQAVRESASARTGGPVSPGGGSRAGSPPEELFCRVRKFFEEERPYLDENITVGEVARRLYTNKVYISRAINDNTGKNFCQYVNHYRIMYSIEIFKENPHLRVSELAEMSGFHTLVSYNMAFRLVMNESPGEWCRRTRLVSSGREDLPDE</sequence>
<dbReference type="PROSITE" id="PS01124">
    <property type="entry name" value="HTH_ARAC_FAMILY_2"/>
    <property type="match status" value="1"/>
</dbReference>
<feature type="transmembrane region" description="Helical" evidence="2">
    <location>
        <begin position="133"/>
        <end position="152"/>
    </location>
</feature>
<keyword evidence="2" id="KW-1133">Transmembrane helix</keyword>
<name>A0A9D9IW34_9BACT</name>
<feature type="transmembrane region" description="Helical" evidence="2">
    <location>
        <begin position="103"/>
        <end position="126"/>
    </location>
</feature>
<dbReference type="PANTHER" id="PTHR43280:SF29">
    <property type="entry name" value="ARAC-FAMILY TRANSCRIPTIONAL REGULATOR"/>
    <property type="match status" value="1"/>
</dbReference>
<keyword evidence="1" id="KW-0238">DNA-binding</keyword>
<feature type="transmembrane region" description="Helical" evidence="2">
    <location>
        <begin position="76"/>
        <end position="97"/>
    </location>
</feature>
<protein>
    <submittedName>
        <fullName evidence="4">Helix-turn-helix transcriptional regulator</fullName>
    </submittedName>
</protein>